<proteinExistence type="inferred from homology"/>
<keyword evidence="9" id="KW-1185">Reference proteome</keyword>
<dbReference type="InterPro" id="IPR018200">
    <property type="entry name" value="USP_CS"/>
</dbReference>
<organism evidence="9 10">
    <name type="scientific">Meloidogyne hapla</name>
    <name type="common">Root-knot nematode worm</name>
    <dbReference type="NCBI Taxonomy" id="6305"/>
    <lineage>
        <taxon>Eukaryota</taxon>
        <taxon>Metazoa</taxon>
        <taxon>Ecdysozoa</taxon>
        <taxon>Nematoda</taxon>
        <taxon>Chromadorea</taxon>
        <taxon>Rhabditida</taxon>
        <taxon>Tylenchina</taxon>
        <taxon>Tylenchomorpha</taxon>
        <taxon>Tylenchoidea</taxon>
        <taxon>Meloidogynidae</taxon>
        <taxon>Meloidogyninae</taxon>
        <taxon>Meloidogyne</taxon>
    </lineage>
</organism>
<dbReference type="PANTHER" id="PTHR21646:SF24">
    <property type="entry name" value="UBIQUITIN CARBOXYL-TERMINAL HYDROLASE"/>
    <property type="match status" value="1"/>
</dbReference>
<dbReference type="SUPFAM" id="SSF54001">
    <property type="entry name" value="Cysteine proteinases"/>
    <property type="match status" value="1"/>
</dbReference>
<evidence type="ECO:0000256" key="5">
    <source>
        <dbReference type="ARBA" id="ARBA00022801"/>
    </source>
</evidence>
<evidence type="ECO:0000256" key="2">
    <source>
        <dbReference type="ARBA" id="ARBA00009085"/>
    </source>
</evidence>
<dbReference type="PANTHER" id="PTHR21646">
    <property type="entry name" value="UBIQUITIN CARBOXYL-TERMINAL HYDROLASE"/>
    <property type="match status" value="1"/>
</dbReference>
<dbReference type="CDD" id="cd02257">
    <property type="entry name" value="Peptidase_C19"/>
    <property type="match status" value="2"/>
</dbReference>
<reference evidence="10" key="1">
    <citation type="submission" date="2016-11" db="UniProtKB">
        <authorList>
            <consortium name="WormBaseParasite"/>
        </authorList>
    </citation>
    <scope>IDENTIFICATION</scope>
</reference>
<keyword evidence="3 7" id="KW-0645">Protease</keyword>
<feature type="domain" description="USP" evidence="8">
    <location>
        <begin position="121"/>
        <end position="607"/>
    </location>
</feature>
<evidence type="ECO:0000256" key="3">
    <source>
        <dbReference type="ARBA" id="ARBA00022670"/>
    </source>
</evidence>
<name>A0A1I8BX90_MELHA</name>
<dbReference type="InterPro" id="IPR038765">
    <property type="entry name" value="Papain-like_cys_pep_sf"/>
</dbReference>
<evidence type="ECO:0000313" key="9">
    <source>
        <dbReference type="Proteomes" id="UP000095281"/>
    </source>
</evidence>
<evidence type="ECO:0000313" key="10">
    <source>
        <dbReference type="WBParaSite" id="MhA1_Contig686.frz3.gene15"/>
    </source>
</evidence>
<comment type="catalytic activity">
    <reaction evidence="1 7">
        <text>Thiol-dependent hydrolysis of ester, thioester, amide, peptide and isopeptide bonds formed by the C-terminal Gly of ubiquitin (a 76-residue protein attached to proteins as an intracellular targeting signal).</text>
        <dbReference type="EC" id="3.4.19.12"/>
    </reaction>
</comment>
<protein>
    <recommendedName>
        <fullName evidence="7">Ubiquitin carboxyl-terminal hydrolase</fullName>
        <ecNumber evidence="7">3.4.19.12</ecNumber>
    </recommendedName>
</protein>
<dbReference type="PROSITE" id="PS50235">
    <property type="entry name" value="USP_3"/>
    <property type="match status" value="1"/>
</dbReference>
<dbReference type="WBParaSite" id="MhA1_Contig686.frz3.gene15">
    <property type="protein sequence ID" value="MhA1_Contig686.frz3.gene15"/>
    <property type="gene ID" value="MhA1_Contig686.frz3.gene15"/>
</dbReference>
<dbReference type="Gene3D" id="3.90.70.10">
    <property type="entry name" value="Cysteine proteinases"/>
    <property type="match status" value="2"/>
</dbReference>
<sequence length="625" mass="72158">MATFVKNLRHNGITMIDTKDFRYYIYANDDDKIIWQCSLRSKYEDNYCFALKYTFNRENGTEIFNYNFREHTCINNALKERNKELEKIVLELREKLAQKRPITPDEIPADISSKTIIPCLKGLLNHGNTCYFSAVIQCLAACERLAENLICDESEASDLANKYLACDALEKMSGTRVMDLFRGQLRVALKCTNPVCGFANLSFEPYVCISLSVPLERKLHHHYMLFFSLRTPRQIIRFCFAVSEASLTVKHFNNNIMKHMNGSADETVSCIIKRNGLMQLIGDDFSICADNRLEINIFEIPKQFAKHDMIICLVVFVIGTLPHCERFENPFVARLSKHWNYATISKFLLKKSSHILPHSFQPSPQDYKIFVQGDNSLEALNPLTKKPLFHAVERILNDINNPKKILRIIIEWDLSLKQQLLSNVAPEPILNNYTFTNQDASKQFPISLKILIDEFVESESIRDWACPKCKKSPGSMELSFQSLPDVLVFHLKRFEVLSEGVIKKIDSRVKTPLENLDMSPYVYNQHSKSSTLPKNKNNSMIYDLTGVIYHSGERTNSGHYTAATRNPVDKKWRIFDDSRVSDLADSFTGASELQISSRSYLLFYQRRHLVHRKLNWFPQNVPEIL</sequence>
<dbReference type="Proteomes" id="UP000095281">
    <property type="component" value="Unplaced"/>
</dbReference>
<evidence type="ECO:0000256" key="4">
    <source>
        <dbReference type="ARBA" id="ARBA00022786"/>
    </source>
</evidence>
<dbReference type="InterPro" id="IPR001394">
    <property type="entry name" value="Peptidase_C19_UCH"/>
</dbReference>
<dbReference type="AlphaFoldDB" id="A0A1I8BX90"/>
<keyword evidence="5 7" id="KW-0378">Hydrolase</keyword>
<evidence type="ECO:0000259" key="8">
    <source>
        <dbReference type="PROSITE" id="PS50235"/>
    </source>
</evidence>
<evidence type="ECO:0000256" key="6">
    <source>
        <dbReference type="ARBA" id="ARBA00022807"/>
    </source>
</evidence>
<dbReference type="GO" id="GO:0006508">
    <property type="term" value="P:proteolysis"/>
    <property type="evidence" value="ECO:0007669"/>
    <property type="project" value="UniProtKB-KW"/>
</dbReference>
<dbReference type="GO" id="GO:0016579">
    <property type="term" value="P:protein deubiquitination"/>
    <property type="evidence" value="ECO:0007669"/>
    <property type="project" value="InterPro"/>
</dbReference>
<dbReference type="InterPro" id="IPR028889">
    <property type="entry name" value="USP"/>
</dbReference>
<keyword evidence="4 7" id="KW-0833">Ubl conjugation pathway</keyword>
<dbReference type="EC" id="3.4.19.12" evidence="7"/>
<dbReference type="PROSITE" id="PS00973">
    <property type="entry name" value="USP_2"/>
    <property type="match status" value="1"/>
</dbReference>
<dbReference type="InterPro" id="IPR050185">
    <property type="entry name" value="Ub_carboxyl-term_hydrolase"/>
</dbReference>
<dbReference type="Pfam" id="PF00443">
    <property type="entry name" value="UCH"/>
    <property type="match status" value="2"/>
</dbReference>
<evidence type="ECO:0000256" key="7">
    <source>
        <dbReference type="RuleBase" id="RU366025"/>
    </source>
</evidence>
<accession>A0A1I8BX90</accession>
<dbReference type="PROSITE" id="PS00972">
    <property type="entry name" value="USP_1"/>
    <property type="match status" value="1"/>
</dbReference>
<keyword evidence="6 7" id="KW-0788">Thiol protease</keyword>
<comment type="similarity">
    <text evidence="2 7">Belongs to the peptidase C19 family.</text>
</comment>
<evidence type="ECO:0000256" key="1">
    <source>
        <dbReference type="ARBA" id="ARBA00000707"/>
    </source>
</evidence>
<dbReference type="GO" id="GO:0004843">
    <property type="term" value="F:cysteine-type deubiquitinase activity"/>
    <property type="evidence" value="ECO:0007669"/>
    <property type="project" value="UniProtKB-UniRule"/>
</dbReference>